<evidence type="ECO:0000313" key="2">
    <source>
        <dbReference type="EMBL" id="TDT15935.1"/>
    </source>
</evidence>
<dbReference type="Proteomes" id="UP000294558">
    <property type="component" value="Unassembled WGS sequence"/>
</dbReference>
<dbReference type="AlphaFoldDB" id="A0A4R7HXY1"/>
<protein>
    <submittedName>
        <fullName evidence="2">Enoyl-CoA hydratase</fullName>
    </submittedName>
</protein>
<evidence type="ECO:0000256" key="1">
    <source>
        <dbReference type="ARBA" id="ARBA00005254"/>
    </source>
</evidence>
<keyword evidence="3" id="KW-1185">Reference proteome</keyword>
<dbReference type="EMBL" id="SOAU01000001">
    <property type="protein sequence ID" value="TDT15935.1"/>
    <property type="molecule type" value="Genomic_DNA"/>
</dbReference>
<comment type="caution">
    <text evidence="2">The sequence shown here is derived from an EMBL/GenBank/DDBJ whole genome shotgun (WGS) entry which is preliminary data.</text>
</comment>
<reference evidence="2 3" key="1">
    <citation type="submission" date="2019-03" db="EMBL/GenBank/DDBJ databases">
        <title>Sequencing the genomes of 1000 actinobacteria strains.</title>
        <authorList>
            <person name="Klenk H.-P."/>
        </authorList>
    </citation>
    <scope>NUCLEOTIDE SEQUENCE [LARGE SCALE GENOMIC DNA]</scope>
    <source>
        <strain evidence="2 3">DSM 18936</strain>
    </source>
</reference>
<dbReference type="CDD" id="cd06558">
    <property type="entry name" value="crotonase-like"/>
    <property type="match status" value="1"/>
</dbReference>
<accession>A0A4R7HXY1</accession>
<dbReference type="PANTHER" id="PTHR42964">
    <property type="entry name" value="ENOYL-COA HYDRATASE"/>
    <property type="match status" value="1"/>
</dbReference>
<dbReference type="InterPro" id="IPR029045">
    <property type="entry name" value="ClpP/crotonase-like_dom_sf"/>
</dbReference>
<gene>
    <name evidence="2" type="ORF">BDK89_1516</name>
</gene>
<dbReference type="PANTHER" id="PTHR42964:SF1">
    <property type="entry name" value="POLYKETIDE BIOSYNTHESIS ENOYL-COA HYDRATASE PKSH-RELATED"/>
    <property type="match status" value="1"/>
</dbReference>
<sequence>MGELVRHELADGVATITLDSQHNRNALSSHLIRELAECLDEAEAADARAIVLRHEGPAFCAGADLKERSSASGPPDSSPMVDVMRRLMDTGRPTIAAVDGAVRAGGIGLMASCDLVVVDRSVTFALTEVRIGVAAAIISVPILRRVPPGKIAAAMLTGEVFDADEARSIGLVTHVSDDVAATVAELCDGIRAGAPRAVRETKHLLHRVPTLDRDAAFDEMRALSDELFAGPDAQEGMAAFKEKRRPTWPVG</sequence>
<organism evidence="2 3">
    <name type="scientific">Ilumatobacter fluminis</name>
    <dbReference type="NCBI Taxonomy" id="467091"/>
    <lineage>
        <taxon>Bacteria</taxon>
        <taxon>Bacillati</taxon>
        <taxon>Actinomycetota</taxon>
        <taxon>Acidimicrobiia</taxon>
        <taxon>Acidimicrobiales</taxon>
        <taxon>Ilumatobacteraceae</taxon>
        <taxon>Ilumatobacter</taxon>
    </lineage>
</organism>
<dbReference type="SUPFAM" id="SSF52096">
    <property type="entry name" value="ClpP/crotonase"/>
    <property type="match status" value="1"/>
</dbReference>
<dbReference type="Pfam" id="PF00378">
    <property type="entry name" value="ECH_1"/>
    <property type="match status" value="1"/>
</dbReference>
<dbReference type="GO" id="GO:0003824">
    <property type="term" value="F:catalytic activity"/>
    <property type="evidence" value="ECO:0007669"/>
    <property type="project" value="UniProtKB-ARBA"/>
</dbReference>
<dbReference type="InterPro" id="IPR051683">
    <property type="entry name" value="Enoyl-CoA_Hydratase/Isomerase"/>
</dbReference>
<comment type="similarity">
    <text evidence="1">Belongs to the enoyl-CoA hydratase/isomerase family.</text>
</comment>
<proteinExistence type="inferred from homology"/>
<name>A0A4R7HXY1_9ACTN</name>
<dbReference type="InterPro" id="IPR001753">
    <property type="entry name" value="Enoyl-CoA_hydra/iso"/>
</dbReference>
<dbReference type="Gene3D" id="3.90.226.10">
    <property type="entry name" value="2-enoyl-CoA Hydratase, Chain A, domain 1"/>
    <property type="match status" value="1"/>
</dbReference>
<dbReference type="RefSeq" id="WP_133868347.1">
    <property type="nucleotide sequence ID" value="NZ_SOAU01000001.1"/>
</dbReference>
<evidence type="ECO:0000313" key="3">
    <source>
        <dbReference type="Proteomes" id="UP000294558"/>
    </source>
</evidence>
<dbReference type="OrthoDB" id="370015at2"/>